<comment type="caution">
    <text evidence="2">The sequence shown here is derived from an EMBL/GenBank/DDBJ whole genome shotgun (WGS) entry which is preliminary data.</text>
</comment>
<accession>A0A4R5Y0T2</accession>
<name>A0A4R5Y0T2_9MICC</name>
<protein>
    <submittedName>
        <fullName evidence="2">Uncharacterized protein</fullName>
    </submittedName>
</protein>
<reference evidence="2 3" key="1">
    <citation type="submission" date="2019-03" db="EMBL/GenBank/DDBJ databases">
        <title>Genome Sequencing and Assembly of Various Microbes Isolated from Partially Reclaimed Soil and Acid Mine Drainage (AMD) Site.</title>
        <authorList>
            <person name="Steinbock B."/>
            <person name="Bechtold R."/>
            <person name="Sevigny J.L."/>
            <person name="Thomas D."/>
            <person name="Cuthill L.R."/>
            <person name="Aveiro Johannsen E.J."/>
            <person name="Thomas K."/>
            <person name="Ghosh A."/>
        </authorList>
    </citation>
    <scope>NUCLEOTIDE SEQUENCE [LARGE SCALE GENOMIC DNA]</scope>
    <source>
        <strain evidence="2 3">S-A1</strain>
    </source>
</reference>
<gene>
    <name evidence="2" type="ORF">E2R57_12360</name>
</gene>
<organism evidence="2 3">
    <name type="scientific">Arthrobacter nitrophenolicus</name>
    <dbReference type="NCBI Taxonomy" id="683150"/>
    <lineage>
        <taxon>Bacteria</taxon>
        <taxon>Bacillati</taxon>
        <taxon>Actinomycetota</taxon>
        <taxon>Actinomycetes</taxon>
        <taxon>Micrococcales</taxon>
        <taxon>Micrococcaceae</taxon>
        <taxon>Arthrobacter</taxon>
    </lineage>
</organism>
<dbReference type="OrthoDB" id="4954944at2"/>
<evidence type="ECO:0000256" key="1">
    <source>
        <dbReference type="SAM" id="MobiDB-lite"/>
    </source>
</evidence>
<sequence>MTQIASNPRSHQLHGSGHGPSFASQPVDPFARGLSVLPDTASDQVAVEAADSGDSDLLAAVWRTSSYLESMQWELDAAQGALMQAVREAAGAGVGQDQLCKAANLTAEELAEVLGELPPAFPEAL</sequence>
<feature type="region of interest" description="Disordered" evidence="1">
    <location>
        <begin position="1"/>
        <end position="29"/>
    </location>
</feature>
<dbReference type="Proteomes" id="UP000294621">
    <property type="component" value="Unassembled WGS sequence"/>
</dbReference>
<dbReference type="AlphaFoldDB" id="A0A4R5Y0T2"/>
<dbReference type="EMBL" id="SMZQ01000006">
    <property type="protein sequence ID" value="TDL36732.1"/>
    <property type="molecule type" value="Genomic_DNA"/>
</dbReference>
<proteinExistence type="predicted"/>
<feature type="compositionally biased region" description="Polar residues" evidence="1">
    <location>
        <begin position="1"/>
        <end position="10"/>
    </location>
</feature>
<evidence type="ECO:0000313" key="2">
    <source>
        <dbReference type="EMBL" id="TDL36732.1"/>
    </source>
</evidence>
<evidence type="ECO:0000313" key="3">
    <source>
        <dbReference type="Proteomes" id="UP000294621"/>
    </source>
</evidence>
<dbReference type="RefSeq" id="WP_133349515.1">
    <property type="nucleotide sequence ID" value="NZ_SMZQ01000006.1"/>
</dbReference>